<sequence>MWRSCANECLPVCKTSVNEATTEDRTVCVFMASQCGAKHPGYPQINTTQEHVATLSQVLHLKTNELDQVRNFLGHDIRVHPTHTDYQFPQRTWLRFLNCFCHGKRKPVQHAGKVTG</sequence>
<dbReference type="EMBL" id="VOFY01000050">
    <property type="protein sequence ID" value="KAA8579045.1"/>
    <property type="molecule type" value="Genomic_DNA"/>
</dbReference>
<evidence type="ECO:0000313" key="2">
    <source>
        <dbReference type="Proteomes" id="UP000327493"/>
    </source>
</evidence>
<proteinExistence type="predicted"/>
<organism evidence="1 2">
    <name type="scientific">Etheostoma spectabile</name>
    <name type="common">orangethroat darter</name>
    <dbReference type="NCBI Taxonomy" id="54343"/>
    <lineage>
        <taxon>Eukaryota</taxon>
        <taxon>Metazoa</taxon>
        <taxon>Chordata</taxon>
        <taxon>Craniata</taxon>
        <taxon>Vertebrata</taxon>
        <taxon>Euteleostomi</taxon>
        <taxon>Actinopterygii</taxon>
        <taxon>Neopterygii</taxon>
        <taxon>Teleostei</taxon>
        <taxon>Neoteleostei</taxon>
        <taxon>Acanthomorphata</taxon>
        <taxon>Eupercaria</taxon>
        <taxon>Perciformes</taxon>
        <taxon>Percoidei</taxon>
        <taxon>Percidae</taxon>
        <taxon>Etheostomatinae</taxon>
        <taxon>Etheostoma</taxon>
    </lineage>
</organism>
<evidence type="ECO:0000313" key="1">
    <source>
        <dbReference type="EMBL" id="KAA8579045.1"/>
    </source>
</evidence>
<name>A0A5J5CCY2_9PERO</name>
<protein>
    <submittedName>
        <fullName evidence="1">Uncharacterized protein</fullName>
    </submittedName>
</protein>
<gene>
    <name evidence="1" type="ORF">FQN60_010569</name>
</gene>
<dbReference type="PANTHER" id="PTHR33480:SF5">
    <property type="entry name" value="SI:DKEY-51D8.9"/>
    <property type="match status" value="1"/>
</dbReference>
<accession>A0A5J5CCY2</accession>
<comment type="caution">
    <text evidence="1">The sequence shown here is derived from an EMBL/GenBank/DDBJ whole genome shotgun (WGS) entry which is preliminary data.</text>
</comment>
<dbReference type="Proteomes" id="UP000327493">
    <property type="component" value="Unassembled WGS sequence"/>
</dbReference>
<keyword evidence="2" id="KW-1185">Reference proteome</keyword>
<dbReference type="AlphaFoldDB" id="A0A5J5CCY2"/>
<dbReference type="PANTHER" id="PTHR33480">
    <property type="entry name" value="SET DOMAIN-CONTAINING PROTEIN-RELATED"/>
    <property type="match status" value="1"/>
</dbReference>
<reference evidence="1 2" key="1">
    <citation type="submission" date="2019-08" db="EMBL/GenBank/DDBJ databases">
        <title>A chromosome-level genome assembly, high-density linkage maps, and genome scans reveal the genomic architecture of hybrid incompatibilities underlying speciation via character displacement in darters (Percidae: Etheostominae).</title>
        <authorList>
            <person name="Moran R.L."/>
            <person name="Catchen J.M."/>
            <person name="Fuller R.C."/>
        </authorList>
    </citation>
    <scope>NUCLEOTIDE SEQUENCE [LARGE SCALE GENOMIC DNA]</scope>
    <source>
        <strain evidence="1">EspeVRDwgs_2016</strain>
        <tissue evidence="1">Muscle</tissue>
    </source>
</reference>